<evidence type="ECO:0000313" key="2">
    <source>
        <dbReference type="EMBL" id="SNZ03212.1"/>
    </source>
</evidence>
<dbReference type="Pfam" id="PF04134">
    <property type="entry name" value="DCC1-like"/>
    <property type="match status" value="1"/>
</dbReference>
<name>A0A285N183_NATPI</name>
<dbReference type="RefSeq" id="WP_097007275.1">
    <property type="nucleotide sequence ID" value="NZ_OBEJ01000001.1"/>
</dbReference>
<dbReference type="GO" id="GO:0015035">
    <property type="term" value="F:protein-disulfide reductase activity"/>
    <property type="evidence" value="ECO:0007669"/>
    <property type="project" value="InterPro"/>
</dbReference>
<protein>
    <submittedName>
        <fullName evidence="2">Predicted thiol-disulfide oxidoreductase YuxK, DCC family</fullName>
    </submittedName>
</protein>
<gene>
    <name evidence="2" type="ORF">SAMN06269185_0218</name>
</gene>
<dbReference type="Proteomes" id="UP000219453">
    <property type="component" value="Unassembled WGS sequence"/>
</dbReference>
<feature type="region of interest" description="Disordered" evidence="1">
    <location>
        <begin position="108"/>
        <end position="127"/>
    </location>
</feature>
<accession>A0A285N183</accession>
<evidence type="ECO:0000313" key="3">
    <source>
        <dbReference type="Proteomes" id="UP000219453"/>
    </source>
</evidence>
<dbReference type="AlphaFoldDB" id="A0A285N183"/>
<keyword evidence="3" id="KW-1185">Reference proteome</keyword>
<dbReference type="EMBL" id="OBEJ01000001">
    <property type="protein sequence ID" value="SNZ03212.1"/>
    <property type="molecule type" value="Genomic_DNA"/>
</dbReference>
<evidence type="ECO:0000256" key="1">
    <source>
        <dbReference type="SAM" id="MobiDB-lite"/>
    </source>
</evidence>
<proteinExistence type="predicted"/>
<dbReference type="InterPro" id="IPR007263">
    <property type="entry name" value="DCC1-like"/>
</dbReference>
<reference evidence="2 3" key="1">
    <citation type="submission" date="2017-09" db="EMBL/GenBank/DDBJ databases">
        <authorList>
            <person name="Ehlers B."/>
            <person name="Leendertz F.H."/>
        </authorList>
    </citation>
    <scope>NUCLEOTIDE SEQUENCE [LARGE SCALE GENOMIC DNA]</scope>
    <source>
        <strain evidence="2 3">DSM 27208</strain>
    </source>
</reference>
<dbReference type="OrthoDB" id="195634at2157"/>
<organism evidence="2 3">
    <name type="scientific">Natronoarchaeum philippinense</name>
    <dbReference type="NCBI Taxonomy" id="558529"/>
    <lineage>
        <taxon>Archaea</taxon>
        <taxon>Methanobacteriati</taxon>
        <taxon>Methanobacteriota</taxon>
        <taxon>Stenosarchaea group</taxon>
        <taxon>Halobacteria</taxon>
        <taxon>Halobacteriales</taxon>
        <taxon>Natronoarchaeaceae</taxon>
    </lineage>
</organism>
<sequence>MPETTLVYDDDCGFCTWWADFVDRRSDVRAVGFMDLTDDLQDRLPDDYEECAHLVTDETVYSCGAAMEQAFVRTDVPDELADLVEFARQFDDYRRLRESVYESIADNRETAGKVMSKTPPARRDDGD</sequence>